<comment type="function">
    <text evidence="7">Core subunit of the mitochondrial membrane respiratory chain NADH dehydrogenase (Complex I) which catalyzes electron transfer from NADH through the respiratory chain, using ubiquinone as an electron acceptor. Essential for the catalytic activity and assembly of complex I.</text>
</comment>
<dbReference type="PRINTS" id="PR01437">
    <property type="entry name" value="NUOXDRDTASE4"/>
</dbReference>
<name>D1LDT1_EUPCR</name>
<dbReference type="Pfam" id="PF00361">
    <property type="entry name" value="Proton_antipo_M"/>
    <property type="match status" value="1"/>
</dbReference>
<evidence type="ECO:0000256" key="7">
    <source>
        <dbReference type="RuleBase" id="RU003297"/>
    </source>
</evidence>
<keyword evidence="2" id="KW-1003">Cell membrane</keyword>
<keyword evidence="7" id="KW-0520">NAD</keyword>
<feature type="transmembrane region" description="Helical" evidence="7">
    <location>
        <begin position="216"/>
        <end position="235"/>
    </location>
</feature>
<feature type="transmembrane region" description="Helical" evidence="7">
    <location>
        <begin position="328"/>
        <end position="350"/>
    </location>
</feature>
<dbReference type="InterPro" id="IPR001750">
    <property type="entry name" value="ND/Mrp_TM"/>
</dbReference>
<feature type="transmembrane region" description="Helical" evidence="7">
    <location>
        <begin position="377"/>
        <end position="406"/>
    </location>
</feature>
<keyword evidence="7" id="KW-0249">Electron transport</keyword>
<evidence type="ECO:0000256" key="2">
    <source>
        <dbReference type="ARBA" id="ARBA00022475"/>
    </source>
</evidence>
<dbReference type="GO" id="GO:0016491">
    <property type="term" value="F:oxidoreductase activity"/>
    <property type="evidence" value="ECO:0007669"/>
    <property type="project" value="UniProtKB-KW"/>
</dbReference>
<dbReference type="AlphaFoldDB" id="D1LDT1"/>
<sequence>MLNLGVYLLFFEYFFLLSLLFICFYFTFVSFYPTLINLLLFRLLLGFIVTAFLILGCLFTTAFFSYLETYTVNPLELVLDSSLAGFCYLYAWPFIYIYVFISLVTLLICFAYNRAELLTFQFYLIIIFITGSLLFYVNSLFMFFISYEAFLLPSFLVLYNFAKTRKAVEAAFLMFFWTQLGAVFLIFNFQYVFFLSGTSTFNELSFVLYSPLEAHFLFWTVLVGFGVKFPIWPFYDWLPKAHVEASTNFSIFLSGVLVKFAFFGFLRYFLALGLDLTSWFVYPILIVGFLDASSKVYYQLDLKKLIAYSTVIEMHWLLFAVLNGSSFFWISGFAMMISHALVSANFFLLIDSITRRFKTRLISEIAGVFYITPKLHFIILLMLILFLGFPGSLLFVSEFLFFSALLEFSFGFFLLIFFIAYFAVPVCFFRSWFLLLFGLPSTRFFTAPTAQLTDLSGFESLLLGVIILLLFWFGLSFQFFI</sequence>
<evidence type="ECO:0000313" key="9">
    <source>
        <dbReference type="EMBL" id="ACX30996.1"/>
    </source>
</evidence>
<feature type="transmembrane region" description="Helical" evidence="7">
    <location>
        <begin position="143"/>
        <end position="162"/>
    </location>
</feature>
<comment type="catalytic activity">
    <reaction evidence="7">
        <text>a ubiquinone + NADH + 5 H(+)(in) = a ubiquinol + NAD(+) + 4 H(+)(out)</text>
        <dbReference type="Rhea" id="RHEA:29091"/>
        <dbReference type="Rhea" id="RHEA-COMP:9565"/>
        <dbReference type="Rhea" id="RHEA-COMP:9566"/>
        <dbReference type="ChEBI" id="CHEBI:15378"/>
        <dbReference type="ChEBI" id="CHEBI:16389"/>
        <dbReference type="ChEBI" id="CHEBI:17976"/>
        <dbReference type="ChEBI" id="CHEBI:57540"/>
        <dbReference type="ChEBI" id="CHEBI:57945"/>
        <dbReference type="EC" id="7.1.1.2"/>
    </reaction>
</comment>
<keyword evidence="7" id="KW-0813">Transport</keyword>
<evidence type="ECO:0000256" key="4">
    <source>
        <dbReference type="ARBA" id="ARBA00022989"/>
    </source>
</evidence>
<comment type="similarity">
    <text evidence="7">Belongs to the complex I subunit 4 family.</text>
</comment>
<feature type="transmembrane region" description="Helical" evidence="7">
    <location>
        <begin position="174"/>
        <end position="196"/>
    </location>
</feature>
<keyword evidence="4 7" id="KW-1133">Transmembrane helix</keyword>
<feature type="transmembrane region" description="Helical" evidence="7">
    <location>
        <begin position="247"/>
        <end position="270"/>
    </location>
</feature>
<feature type="domain" description="NADH:quinone oxidoreductase/Mrp antiporter transmembrane" evidence="8">
    <location>
        <begin position="138"/>
        <end position="420"/>
    </location>
</feature>
<keyword evidence="7" id="KW-0830">Ubiquinone</keyword>
<keyword evidence="5" id="KW-0560">Oxidoreductase</keyword>
<geneLocation type="mitochondrion" evidence="9"/>
<dbReference type="EC" id="7.1.1.2" evidence="7"/>
<dbReference type="GO" id="GO:0008137">
    <property type="term" value="F:NADH dehydrogenase (ubiquinone) activity"/>
    <property type="evidence" value="ECO:0007669"/>
    <property type="project" value="UniProtKB-UniRule"/>
</dbReference>
<gene>
    <name evidence="9" type="primary">NAD4</name>
</gene>
<feature type="transmembrane region" description="Helical" evidence="7">
    <location>
        <begin position="6"/>
        <end position="31"/>
    </location>
</feature>
<dbReference type="EMBL" id="GQ903131">
    <property type="protein sequence ID" value="ACX30996.1"/>
    <property type="molecule type" value="Genomic_DNA"/>
</dbReference>
<dbReference type="PANTHER" id="PTHR42682:SF4">
    <property type="entry name" value="NADH-UBIQUINONE_PLASTOQUINONE"/>
    <property type="match status" value="1"/>
</dbReference>
<dbReference type="PANTHER" id="PTHR42682">
    <property type="entry name" value="HYDROGENASE-4 COMPONENT F"/>
    <property type="match status" value="1"/>
</dbReference>
<evidence type="ECO:0000256" key="5">
    <source>
        <dbReference type="ARBA" id="ARBA00023002"/>
    </source>
</evidence>
<keyword evidence="7" id="KW-0679">Respiratory chain</keyword>
<protein>
    <recommendedName>
        <fullName evidence="7">NADH-ubiquinone oxidoreductase chain 4</fullName>
        <ecNumber evidence="7">7.1.1.2</ecNumber>
    </recommendedName>
</protein>
<evidence type="ECO:0000256" key="1">
    <source>
        <dbReference type="ARBA" id="ARBA00004651"/>
    </source>
</evidence>
<evidence type="ECO:0000256" key="3">
    <source>
        <dbReference type="ARBA" id="ARBA00022692"/>
    </source>
</evidence>
<organism evidence="9">
    <name type="scientific">Euplotes crassus</name>
    <dbReference type="NCBI Taxonomy" id="5936"/>
    <lineage>
        <taxon>Eukaryota</taxon>
        <taxon>Sar</taxon>
        <taxon>Alveolata</taxon>
        <taxon>Ciliophora</taxon>
        <taxon>Intramacronucleata</taxon>
        <taxon>Spirotrichea</taxon>
        <taxon>Hypotrichia</taxon>
        <taxon>Euplotida</taxon>
        <taxon>Euplotidae</taxon>
        <taxon>Moneuplotes</taxon>
    </lineage>
</organism>
<feature type="transmembrane region" description="Helical" evidence="7">
    <location>
        <begin position="43"/>
        <end position="67"/>
    </location>
</feature>
<keyword evidence="6 7" id="KW-0472">Membrane</keyword>
<keyword evidence="7 9" id="KW-0496">Mitochondrion</keyword>
<accession>D1LDT1</accession>
<dbReference type="InterPro" id="IPR052175">
    <property type="entry name" value="ComplexI-like_HydComp"/>
</dbReference>
<reference evidence="9" key="1">
    <citation type="journal article" date="2009" name="BMC Genomics">
        <title>The mitochondrial genomes of the ciliates Euplotes minuta and Euplotes crassus.</title>
        <authorList>
            <person name="de Graaf R.M."/>
            <person name="van Alen T.A."/>
            <person name="Dutilh B.E."/>
            <person name="Kuiper J.W."/>
            <person name="van Zoggel H.J."/>
            <person name="Huynh M.B."/>
            <person name="Gortz H.D."/>
            <person name="Huynen M.A."/>
            <person name="Hackstein J.H."/>
        </authorList>
    </citation>
    <scope>NUCLEOTIDE SEQUENCE</scope>
</reference>
<evidence type="ECO:0000259" key="8">
    <source>
        <dbReference type="Pfam" id="PF00361"/>
    </source>
</evidence>
<feature type="transmembrane region" description="Helical" evidence="7">
    <location>
        <begin position="117"/>
        <end position="137"/>
    </location>
</feature>
<dbReference type="GO" id="GO:0031966">
    <property type="term" value="C:mitochondrial membrane"/>
    <property type="evidence" value="ECO:0007669"/>
    <property type="project" value="UniProtKB-SubCell"/>
</dbReference>
<proteinExistence type="inferred from homology"/>
<dbReference type="GO" id="GO:0005886">
    <property type="term" value="C:plasma membrane"/>
    <property type="evidence" value="ECO:0007669"/>
    <property type="project" value="UniProtKB-SubCell"/>
</dbReference>
<comment type="subcellular location">
    <subcellularLocation>
        <location evidence="1">Cell membrane</location>
        <topology evidence="1">Multi-pass membrane protein</topology>
    </subcellularLocation>
    <subcellularLocation>
        <location evidence="7">Mitochondrion membrane</location>
        <topology evidence="7">Multi-pass membrane protein</topology>
    </subcellularLocation>
</comment>
<feature type="transmembrane region" description="Helical" evidence="7">
    <location>
        <begin position="412"/>
        <end position="439"/>
    </location>
</feature>
<feature type="transmembrane region" description="Helical" evidence="7">
    <location>
        <begin position="460"/>
        <end position="480"/>
    </location>
</feature>
<dbReference type="InterPro" id="IPR003918">
    <property type="entry name" value="NADH_UbQ_OxRdtase"/>
</dbReference>
<keyword evidence="3 7" id="KW-0812">Transmembrane</keyword>
<feature type="transmembrane region" description="Helical" evidence="7">
    <location>
        <begin position="87"/>
        <end position="110"/>
    </location>
</feature>
<evidence type="ECO:0000256" key="6">
    <source>
        <dbReference type="ARBA" id="ARBA00023136"/>
    </source>
</evidence>
<dbReference type="GO" id="GO:0042773">
    <property type="term" value="P:ATP synthesis coupled electron transport"/>
    <property type="evidence" value="ECO:0007669"/>
    <property type="project" value="InterPro"/>
</dbReference>
<feature type="transmembrane region" description="Helical" evidence="7">
    <location>
        <begin position="305"/>
        <end position="322"/>
    </location>
</feature>
<feature type="transmembrane region" description="Helical" evidence="7">
    <location>
        <begin position="276"/>
        <end position="293"/>
    </location>
</feature>